<feature type="transmembrane region" description="Helical" evidence="2">
    <location>
        <begin position="29"/>
        <end position="47"/>
    </location>
</feature>
<evidence type="ECO:0000313" key="3">
    <source>
        <dbReference type="EMBL" id="GLK67335.1"/>
    </source>
</evidence>
<keyword evidence="2" id="KW-0472">Membrane</keyword>
<reference evidence="3" key="2">
    <citation type="submission" date="2023-01" db="EMBL/GenBank/DDBJ databases">
        <authorList>
            <person name="Sun Q."/>
            <person name="Evtushenko L."/>
        </authorList>
    </citation>
    <scope>NUCLEOTIDE SEQUENCE</scope>
    <source>
        <strain evidence="3">VKM B-2347</strain>
    </source>
</reference>
<feature type="region of interest" description="Disordered" evidence="1">
    <location>
        <begin position="1"/>
        <end position="27"/>
    </location>
</feature>
<evidence type="ECO:0000256" key="1">
    <source>
        <dbReference type="SAM" id="MobiDB-lite"/>
    </source>
</evidence>
<dbReference type="AlphaFoldDB" id="A0A9W6IY71"/>
<gene>
    <name evidence="3" type="ORF">GCM10008179_09730</name>
</gene>
<keyword evidence="4" id="KW-1185">Reference proteome</keyword>
<dbReference type="RefSeq" id="WP_271167580.1">
    <property type="nucleotide sequence ID" value="NZ_BSFI01000004.1"/>
</dbReference>
<proteinExistence type="predicted"/>
<comment type="caution">
    <text evidence="3">The sequence shown here is derived from an EMBL/GenBank/DDBJ whole genome shotgun (WGS) entry which is preliminary data.</text>
</comment>
<sequence>MSLDDRQRPDHDRDRLSADGKPPGRGRSMACLVALAVAVIMGAIFLANRPDAWRQNDPQLTAPATRP</sequence>
<dbReference type="EMBL" id="BSFI01000004">
    <property type="protein sequence ID" value="GLK67335.1"/>
    <property type="molecule type" value="Genomic_DNA"/>
</dbReference>
<dbReference type="Proteomes" id="UP001143372">
    <property type="component" value="Unassembled WGS sequence"/>
</dbReference>
<keyword evidence="2" id="KW-0812">Transmembrane</keyword>
<reference evidence="3" key="1">
    <citation type="journal article" date="2014" name="Int. J. Syst. Evol. Microbiol.">
        <title>Complete genome sequence of Corynebacterium casei LMG S-19264T (=DSM 44701T), isolated from a smear-ripened cheese.</title>
        <authorList>
            <consortium name="US DOE Joint Genome Institute (JGI-PGF)"/>
            <person name="Walter F."/>
            <person name="Albersmeier A."/>
            <person name="Kalinowski J."/>
            <person name="Ruckert C."/>
        </authorList>
    </citation>
    <scope>NUCLEOTIDE SEQUENCE</scope>
    <source>
        <strain evidence="3">VKM B-2347</strain>
    </source>
</reference>
<accession>A0A9W6IY71</accession>
<evidence type="ECO:0000313" key="4">
    <source>
        <dbReference type="Proteomes" id="UP001143372"/>
    </source>
</evidence>
<evidence type="ECO:0000256" key="2">
    <source>
        <dbReference type="SAM" id="Phobius"/>
    </source>
</evidence>
<protein>
    <submittedName>
        <fullName evidence="3">Uncharacterized protein</fullName>
    </submittedName>
</protein>
<organism evidence="3 4">
    <name type="scientific">Hansschlegelia plantiphila</name>
    <dbReference type="NCBI Taxonomy" id="374655"/>
    <lineage>
        <taxon>Bacteria</taxon>
        <taxon>Pseudomonadati</taxon>
        <taxon>Pseudomonadota</taxon>
        <taxon>Alphaproteobacteria</taxon>
        <taxon>Hyphomicrobiales</taxon>
        <taxon>Methylopilaceae</taxon>
        <taxon>Hansschlegelia</taxon>
    </lineage>
</organism>
<feature type="compositionally biased region" description="Basic and acidic residues" evidence="1">
    <location>
        <begin position="1"/>
        <end position="18"/>
    </location>
</feature>
<name>A0A9W6IY71_9HYPH</name>
<keyword evidence="2" id="KW-1133">Transmembrane helix</keyword>